<evidence type="ECO:0000256" key="8">
    <source>
        <dbReference type="SAM" id="Phobius"/>
    </source>
</evidence>
<dbReference type="InterPro" id="IPR050297">
    <property type="entry name" value="LipidA_mod_glycosyltrf_83"/>
</dbReference>
<evidence type="ECO:0000256" key="6">
    <source>
        <dbReference type="ARBA" id="ARBA00022989"/>
    </source>
</evidence>
<keyword evidence="7 8" id="KW-0472">Membrane</keyword>
<keyword evidence="6 8" id="KW-1133">Transmembrane helix</keyword>
<keyword evidence="4" id="KW-0808">Transferase</keyword>
<feature type="transmembrane region" description="Helical" evidence="8">
    <location>
        <begin position="28"/>
        <end position="50"/>
    </location>
</feature>
<sequence length="585" mass="63283">APRDRDRHAESDHALNGRRAAGLVKRDGATLAALLGLALAVRVWGIHYGLPWLFYFHDEPQIVLRALRFGTGDLNPHFFLWPATPLLYLAFVSYAGWFVIGRVAGAFTGASDFAAAYFRDPSGFYLIVRTHSVAFGVWGVWLAQRLGRAAYGDAVGWAAAVGLALNAWHAHYSHFAHPVTAMSAFTLLGLWAAVRIADGGGRRDLVIAAVALGAGTACQYHAGLLAVPIAVAVLLRAARAPGEAGRWLMSGAAVALGGVALFLALSPFVVLDSAAFRADLAWIAAKTEGSLSGQARSPIIGLLEFVRTCVIPSLGMPLAIAAAVGTLWALVRRTSSDLVLLAFAAGYLALASRAATLNDRYAIPLVVPAVTFAARAISEMLSRAWPARAGGRIRMRWAPTLAIGILGLPVTLELIETDFSMTRDDTRIEALRWFEREVPADARVVADMLKFWNTATAPIAENPARIRERLAEIDRGMSGAGHGAAYREYFQYRLTHPHRPGYWVASTDMGFSARSLADYRADGFQWAMVSGEVVDAMRARAAPADSSGPAFYRALAREATPIASFEPQRWQRRGPRIVVYRLSPR</sequence>
<organism evidence="10 11">
    <name type="scientific">Eiseniibacteriota bacterium</name>
    <dbReference type="NCBI Taxonomy" id="2212470"/>
    <lineage>
        <taxon>Bacteria</taxon>
        <taxon>Candidatus Eiseniibacteriota</taxon>
    </lineage>
</organism>
<feature type="transmembrane region" description="Helical" evidence="8">
    <location>
        <begin position="338"/>
        <end position="355"/>
    </location>
</feature>
<dbReference type="GO" id="GO:0005886">
    <property type="term" value="C:plasma membrane"/>
    <property type="evidence" value="ECO:0007669"/>
    <property type="project" value="UniProtKB-SubCell"/>
</dbReference>
<evidence type="ECO:0000259" key="9">
    <source>
        <dbReference type="Pfam" id="PF13231"/>
    </source>
</evidence>
<proteinExistence type="predicted"/>
<gene>
    <name evidence="10" type="ORF">HOP12_06400</name>
</gene>
<keyword evidence="2" id="KW-1003">Cell membrane</keyword>
<feature type="transmembrane region" description="Helical" evidence="8">
    <location>
        <begin position="175"/>
        <end position="194"/>
    </location>
</feature>
<dbReference type="EMBL" id="JABFRW010000073">
    <property type="protein sequence ID" value="NOT33787.1"/>
    <property type="molecule type" value="Genomic_DNA"/>
</dbReference>
<keyword evidence="5 8" id="KW-0812">Transmembrane</keyword>
<accession>A0A849SLS6</accession>
<dbReference type="AlphaFoldDB" id="A0A849SLS6"/>
<evidence type="ECO:0000313" key="10">
    <source>
        <dbReference type="EMBL" id="NOT33787.1"/>
    </source>
</evidence>
<feature type="non-terminal residue" evidence="10">
    <location>
        <position position="1"/>
    </location>
</feature>
<feature type="transmembrane region" description="Helical" evidence="8">
    <location>
        <begin position="206"/>
        <end position="235"/>
    </location>
</feature>
<evidence type="ECO:0000256" key="4">
    <source>
        <dbReference type="ARBA" id="ARBA00022679"/>
    </source>
</evidence>
<feature type="domain" description="Glycosyltransferase RgtA/B/C/D-like" evidence="9">
    <location>
        <begin position="128"/>
        <end position="256"/>
    </location>
</feature>
<feature type="transmembrane region" description="Helical" evidence="8">
    <location>
        <begin position="122"/>
        <end position="143"/>
    </location>
</feature>
<feature type="transmembrane region" description="Helical" evidence="8">
    <location>
        <begin position="247"/>
        <end position="270"/>
    </location>
</feature>
<dbReference type="GO" id="GO:0016763">
    <property type="term" value="F:pentosyltransferase activity"/>
    <property type="evidence" value="ECO:0007669"/>
    <property type="project" value="TreeGrafter"/>
</dbReference>
<dbReference type="Proteomes" id="UP000580839">
    <property type="component" value="Unassembled WGS sequence"/>
</dbReference>
<dbReference type="PANTHER" id="PTHR33908:SF11">
    <property type="entry name" value="MEMBRANE PROTEIN"/>
    <property type="match status" value="1"/>
</dbReference>
<dbReference type="GO" id="GO:0009103">
    <property type="term" value="P:lipopolysaccharide biosynthetic process"/>
    <property type="evidence" value="ECO:0007669"/>
    <property type="project" value="UniProtKB-ARBA"/>
</dbReference>
<evidence type="ECO:0000256" key="1">
    <source>
        <dbReference type="ARBA" id="ARBA00004651"/>
    </source>
</evidence>
<feature type="transmembrane region" description="Helical" evidence="8">
    <location>
        <begin position="310"/>
        <end position="331"/>
    </location>
</feature>
<reference evidence="10 11" key="1">
    <citation type="submission" date="2020-04" db="EMBL/GenBank/DDBJ databases">
        <title>Metagenomic profiling of ammonia- and methane-oxidizing microorganisms in a Dutch drinking water treatment plant.</title>
        <authorList>
            <person name="Poghosyan L."/>
            <person name="Leucker S."/>
        </authorList>
    </citation>
    <scope>NUCLEOTIDE SEQUENCE [LARGE SCALE GENOMIC DNA]</scope>
    <source>
        <strain evidence="10">S-RSF-IL-03</strain>
    </source>
</reference>
<name>A0A849SLS6_UNCEI</name>
<evidence type="ECO:0000313" key="11">
    <source>
        <dbReference type="Proteomes" id="UP000580839"/>
    </source>
</evidence>
<dbReference type="PANTHER" id="PTHR33908">
    <property type="entry name" value="MANNOSYLTRANSFERASE YKCB-RELATED"/>
    <property type="match status" value="1"/>
</dbReference>
<evidence type="ECO:0000256" key="3">
    <source>
        <dbReference type="ARBA" id="ARBA00022676"/>
    </source>
</evidence>
<comment type="caution">
    <text evidence="10">The sequence shown here is derived from an EMBL/GenBank/DDBJ whole genome shotgun (WGS) entry which is preliminary data.</text>
</comment>
<keyword evidence="3" id="KW-0328">Glycosyltransferase</keyword>
<comment type="subcellular location">
    <subcellularLocation>
        <location evidence="1">Cell membrane</location>
        <topology evidence="1">Multi-pass membrane protein</topology>
    </subcellularLocation>
</comment>
<evidence type="ECO:0000256" key="7">
    <source>
        <dbReference type="ARBA" id="ARBA00023136"/>
    </source>
</evidence>
<dbReference type="Pfam" id="PF13231">
    <property type="entry name" value="PMT_2"/>
    <property type="match status" value="1"/>
</dbReference>
<feature type="transmembrane region" description="Helical" evidence="8">
    <location>
        <begin position="86"/>
        <end position="110"/>
    </location>
</feature>
<evidence type="ECO:0000256" key="2">
    <source>
        <dbReference type="ARBA" id="ARBA00022475"/>
    </source>
</evidence>
<feature type="transmembrane region" description="Helical" evidence="8">
    <location>
        <begin position="149"/>
        <end position="168"/>
    </location>
</feature>
<evidence type="ECO:0000256" key="5">
    <source>
        <dbReference type="ARBA" id="ARBA00022692"/>
    </source>
</evidence>
<dbReference type="InterPro" id="IPR038731">
    <property type="entry name" value="RgtA/B/C-like"/>
</dbReference>
<protein>
    <recommendedName>
        <fullName evidence="9">Glycosyltransferase RgtA/B/C/D-like domain-containing protein</fullName>
    </recommendedName>
</protein>